<comment type="similarity">
    <text evidence="2">Belongs to the GTP-binding SRP family.</text>
</comment>
<dbReference type="Pfam" id="PF00448">
    <property type="entry name" value="SRP54"/>
    <property type="match status" value="1"/>
</dbReference>
<evidence type="ECO:0000256" key="11">
    <source>
        <dbReference type="ARBA" id="ARBA00023225"/>
    </source>
</evidence>
<accession>A0A857J2J7</accession>
<dbReference type="Proteomes" id="UP000464787">
    <property type="component" value="Chromosome"/>
</dbReference>
<dbReference type="EMBL" id="CP047650">
    <property type="protein sequence ID" value="QHI97976.1"/>
    <property type="molecule type" value="Genomic_DNA"/>
</dbReference>
<reference evidence="17 18" key="1">
    <citation type="submission" date="2020-01" db="EMBL/GenBank/DDBJ databases">
        <title>Genome sequencing of strain KACC 21265.</title>
        <authorList>
            <person name="Heo J."/>
            <person name="Kim S.-J."/>
            <person name="Kim J.-S."/>
            <person name="Hong S.-B."/>
            <person name="Kwon S.-W."/>
        </authorList>
    </citation>
    <scope>NUCLEOTIDE SEQUENCE [LARGE SCALE GENOMIC DNA]</scope>
    <source>
        <strain evidence="17 18">KACC 21265</strain>
    </source>
</reference>
<feature type="domain" description="AAA+ ATPase" evidence="15">
    <location>
        <begin position="317"/>
        <end position="485"/>
    </location>
</feature>
<dbReference type="InterPro" id="IPR003593">
    <property type="entry name" value="AAA+_ATPase"/>
</dbReference>
<feature type="domain" description="SRP54-type proteins GTP-binding" evidence="16">
    <location>
        <begin position="318"/>
        <end position="508"/>
    </location>
</feature>
<dbReference type="Gene3D" id="1.20.120.1380">
    <property type="entry name" value="Flagellar FlhF biosynthesis protein, N domain"/>
    <property type="match status" value="1"/>
</dbReference>
<dbReference type="InterPro" id="IPR047040">
    <property type="entry name" value="FlhF__GTPase_dom"/>
</dbReference>
<evidence type="ECO:0000259" key="15">
    <source>
        <dbReference type="SMART" id="SM00382"/>
    </source>
</evidence>
<comment type="subcellular location">
    <subcellularLocation>
        <location evidence="1">Cell membrane</location>
        <topology evidence="1">Peripheral membrane protein</topology>
        <orientation evidence="1">Cytoplasmic side</orientation>
    </subcellularLocation>
</comment>
<evidence type="ECO:0000256" key="14">
    <source>
        <dbReference type="SAM" id="MobiDB-lite"/>
    </source>
</evidence>
<evidence type="ECO:0000256" key="8">
    <source>
        <dbReference type="ARBA" id="ARBA00022927"/>
    </source>
</evidence>
<dbReference type="GO" id="GO:0006614">
    <property type="term" value="P:SRP-dependent cotranslational protein targeting to membrane"/>
    <property type="evidence" value="ECO:0007669"/>
    <property type="project" value="UniProtKB-UniRule"/>
</dbReference>
<keyword evidence="17" id="KW-0969">Cilium</keyword>
<dbReference type="GO" id="GO:0005886">
    <property type="term" value="C:plasma membrane"/>
    <property type="evidence" value="ECO:0007669"/>
    <property type="project" value="UniProtKB-SubCell"/>
</dbReference>
<evidence type="ECO:0000256" key="4">
    <source>
        <dbReference type="ARBA" id="ARBA00022448"/>
    </source>
</evidence>
<evidence type="ECO:0000256" key="2">
    <source>
        <dbReference type="ARBA" id="ARBA00008531"/>
    </source>
</evidence>
<dbReference type="RefSeq" id="WP_160551493.1">
    <property type="nucleotide sequence ID" value="NZ_CP047650.1"/>
</dbReference>
<dbReference type="GO" id="GO:0044781">
    <property type="term" value="P:bacterial-type flagellum organization"/>
    <property type="evidence" value="ECO:0007669"/>
    <property type="project" value="UniProtKB-UniRule"/>
</dbReference>
<feature type="region of interest" description="Disordered" evidence="14">
    <location>
        <begin position="49"/>
        <end position="87"/>
    </location>
</feature>
<dbReference type="InterPro" id="IPR000897">
    <property type="entry name" value="SRP54_GTPase_dom"/>
</dbReference>
<keyword evidence="8" id="KW-0653">Protein transport</keyword>
<dbReference type="GO" id="GO:0003924">
    <property type="term" value="F:GTPase activity"/>
    <property type="evidence" value="ECO:0007669"/>
    <property type="project" value="UniProtKB-UniRule"/>
</dbReference>
<dbReference type="FunFam" id="3.40.50.300:FF:000695">
    <property type="entry name" value="Flagellar biosynthesis regulator FlhF"/>
    <property type="match status" value="1"/>
</dbReference>
<evidence type="ECO:0000256" key="1">
    <source>
        <dbReference type="ARBA" id="ARBA00004413"/>
    </source>
</evidence>
<dbReference type="NCBIfam" id="TIGR03499">
    <property type="entry name" value="FlhF"/>
    <property type="match status" value="1"/>
</dbReference>
<dbReference type="CDD" id="cd17873">
    <property type="entry name" value="FlhF"/>
    <property type="match status" value="1"/>
</dbReference>
<dbReference type="GO" id="GO:0015031">
    <property type="term" value="P:protein transport"/>
    <property type="evidence" value="ECO:0007669"/>
    <property type="project" value="UniProtKB-KW"/>
</dbReference>
<proteinExistence type="inferred from homology"/>
<feature type="compositionally biased region" description="Low complexity" evidence="14">
    <location>
        <begin position="55"/>
        <end position="84"/>
    </location>
</feature>
<organism evidence="17 18">
    <name type="scientific">Xylophilus rhododendri</name>
    <dbReference type="NCBI Taxonomy" id="2697032"/>
    <lineage>
        <taxon>Bacteria</taxon>
        <taxon>Pseudomonadati</taxon>
        <taxon>Pseudomonadota</taxon>
        <taxon>Betaproteobacteria</taxon>
        <taxon>Burkholderiales</taxon>
        <taxon>Xylophilus</taxon>
    </lineage>
</organism>
<evidence type="ECO:0000256" key="12">
    <source>
        <dbReference type="ARBA" id="ARBA00025337"/>
    </source>
</evidence>
<sequence length="547" mass="57440">MNIRRFTAATAREALAKARHAFGDGTLILSNRPVPNGVEVVATAEESLSDLQDGAQAEPAVPARIAARPAAAAPAKPSKPAGSPLQARAAAQMDRPALGAARPAAAAARPAASTVQEDTEQLAMSTLSFQEYVRERMLRRRHEALNGQAQGLAGDEALPAAPLAMPIAERVERMERSVAPALSGNPRPAAAAAPAAAPRVQHAFPAVAAAAAAAAPQRRAAPAPAAGKGVVDELQSMRELIEDRFNTLAWLGQAKQDPIQSNLMLKLIRGGYSPALARAVLERLPQEANAGEAVRWLIDVLQRNLRTAPGNLPLAEEGGVFALVGSTGVGKTTTAAKLAAQCARQYGPQSVGLITLDTYRVAAHEQLRAYGRMLGVVAHLAHDRAALQDLLGLLANKKMVLIDTTGVAPRDPRKRDMLDVLDLPGVQRLLVLNAGNHGDTMDEVVTSFKSTGAQQAILSKTDEAVKMGPAVDALIRHQLVLRGVTNGQRVPEDWEEADAGRLVRASMRSPAKSAFDPKAADLSFFFSSDVSGAQAAFGQGKGSLLDA</sequence>
<dbReference type="PANTHER" id="PTHR43134:SF3">
    <property type="entry name" value="FLAGELLAR BIOSYNTHESIS PROTEIN FLHF"/>
    <property type="match status" value="1"/>
</dbReference>
<keyword evidence="4" id="KW-0813">Transport</keyword>
<keyword evidence="10" id="KW-0472">Membrane</keyword>
<dbReference type="KEGG" id="xyk:GT347_08195"/>
<dbReference type="Gene3D" id="3.40.50.300">
    <property type="entry name" value="P-loop containing nucleotide triphosphate hydrolases"/>
    <property type="match status" value="1"/>
</dbReference>
<evidence type="ECO:0000256" key="13">
    <source>
        <dbReference type="NCBIfam" id="TIGR03499"/>
    </source>
</evidence>
<protein>
    <recommendedName>
        <fullName evidence="3 13">Flagellar biosynthesis protein FlhF</fullName>
    </recommendedName>
</protein>
<keyword evidence="17" id="KW-0966">Cell projection</keyword>
<dbReference type="SMART" id="SM00382">
    <property type="entry name" value="AAA"/>
    <property type="match status" value="1"/>
</dbReference>
<dbReference type="GO" id="GO:0005047">
    <property type="term" value="F:signal recognition particle binding"/>
    <property type="evidence" value="ECO:0007669"/>
    <property type="project" value="TreeGrafter"/>
</dbReference>
<gene>
    <name evidence="17" type="primary">flhF</name>
    <name evidence="17" type="ORF">GT347_08195</name>
</gene>
<keyword evidence="18" id="KW-1185">Reference proteome</keyword>
<evidence type="ECO:0000256" key="5">
    <source>
        <dbReference type="ARBA" id="ARBA00022475"/>
    </source>
</evidence>
<dbReference type="SMART" id="SM00962">
    <property type="entry name" value="SRP54"/>
    <property type="match status" value="1"/>
</dbReference>
<dbReference type="SUPFAM" id="SSF52540">
    <property type="entry name" value="P-loop containing nucleoside triphosphate hydrolases"/>
    <property type="match status" value="1"/>
</dbReference>
<keyword evidence="11" id="KW-1006">Bacterial flagellum protein export</keyword>
<keyword evidence="9" id="KW-0342">GTP-binding</keyword>
<dbReference type="AlphaFoldDB" id="A0A857J2J7"/>
<dbReference type="InterPro" id="IPR020006">
    <property type="entry name" value="FlhF"/>
</dbReference>
<name>A0A857J2J7_9BURK</name>
<keyword evidence="7" id="KW-1005">Bacterial flagellum biogenesis</keyword>
<dbReference type="GO" id="GO:0005525">
    <property type="term" value="F:GTP binding"/>
    <property type="evidence" value="ECO:0007669"/>
    <property type="project" value="UniProtKB-UniRule"/>
</dbReference>
<keyword evidence="6" id="KW-0547">Nucleotide-binding</keyword>
<keyword evidence="17" id="KW-0282">Flagellum</keyword>
<dbReference type="InterPro" id="IPR027417">
    <property type="entry name" value="P-loop_NTPase"/>
</dbReference>
<evidence type="ECO:0000313" key="17">
    <source>
        <dbReference type="EMBL" id="QHI97976.1"/>
    </source>
</evidence>
<evidence type="ECO:0000256" key="10">
    <source>
        <dbReference type="ARBA" id="ARBA00023136"/>
    </source>
</evidence>
<comment type="function">
    <text evidence="12">Necessary for flagellar biosynthesis. May be involved in translocation of the flagellum.</text>
</comment>
<evidence type="ECO:0000256" key="9">
    <source>
        <dbReference type="ARBA" id="ARBA00023134"/>
    </source>
</evidence>
<evidence type="ECO:0000313" key="18">
    <source>
        <dbReference type="Proteomes" id="UP000464787"/>
    </source>
</evidence>
<evidence type="ECO:0000256" key="6">
    <source>
        <dbReference type="ARBA" id="ARBA00022741"/>
    </source>
</evidence>
<evidence type="ECO:0000256" key="3">
    <source>
        <dbReference type="ARBA" id="ARBA00014919"/>
    </source>
</evidence>
<evidence type="ECO:0000256" key="7">
    <source>
        <dbReference type="ARBA" id="ARBA00022795"/>
    </source>
</evidence>
<dbReference type="PANTHER" id="PTHR43134">
    <property type="entry name" value="SIGNAL RECOGNITION PARTICLE RECEPTOR SUBUNIT ALPHA"/>
    <property type="match status" value="1"/>
</dbReference>
<evidence type="ECO:0000259" key="16">
    <source>
        <dbReference type="SMART" id="SM00962"/>
    </source>
</evidence>
<keyword evidence="5" id="KW-1003">Cell membrane</keyword>